<name>A0A7D3XKL2_9BACL</name>
<dbReference type="PROSITE" id="PS51257">
    <property type="entry name" value="PROKAR_LIPOPROTEIN"/>
    <property type="match status" value="1"/>
</dbReference>
<feature type="chain" id="PRO_5039127166" evidence="6">
    <location>
        <begin position="30"/>
        <end position="269"/>
    </location>
</feature>
<keyword evidence="8" id="KW-1185">Reference proteome</keyword>
<feature type="binding site" evidence="5">
    <location>
        <position position="79"/>
    </location>
    <ligand>
        <name>molybdate</name>
        <dbReference type="ChEBI" id="CHEBI:36264"/>
    </ligand>
</feature>
<dbReference type="GO" id="GO:0030973">
    <property type="term" value="F:molybdate ion binding"/>
    <property type="evidence" value="ECO:0007669"/>
    <property type="project" value="UniProtKB-ARBA"/>
</dbReference>
<accession>A0A7D3XKL2</accession>
<protein>
    <submittedName>
        <fullName evidence="7">Molybdate ABC transporter substrate-binding protein</fullName>
    </submittedName>
</protein>
<dbReference type="InterPro" id="IPR005950">
    <property type="entry name" value="ModA"/>
</dbReference>
<dbReference type="InterPro" id="IPR041879">
    <property type="entry name" value="YvgL-like_PBP2"/>
</dbReference>
<dbReference type="KEGG" id="kpul:GXN76_11860"/>
<dbReference type="CDD" id="cd13537">
    <property type="entry name" value="PBP2_YvgL_like"/>
    <property type="match status" value="1"/>
</dbReference>
<feature type="binding site" evidence="5">
    <location>
        <position position="204"/>
    </location>
    <ligand>
        <name>molybdate</name>
        <dbReference type="ChEBI" id="CHEBI:36264"/>
    </ligand>
</feature>
<dbReference type="PANTHER" id="PTHR30632:SF0">
    <property type="entry name" value="SULFATE-BINDING PROTEIN"/>
    <property type="match status" value="1"/>
</dbReference>
<dbReference type="GO" id="GO:1901359">
    <property type="term" value="F:tungstate binding"/>
    <property type="evidence" value="ECO:0007669"/>
    <property type="project" value="UniProtKB-ARBA"/>
</dbReference>
<dbReference type="SUPFAM" id="SSF53850">
    <property type="entry name" value="Periplasmic binding protein-like II"/>
    <property type="match status" value="1"/>
</dbReference>
<dbReference type="Proteomes" id="UP000503088">
    <property type="component" value="Chromosome"/>
</dbReference>
<sequence>MVWGCRERVRNRFLSGVLVWAMSLLVACSGGTSTSPTEVEKVELSLLAAASLTDAVKEIQKEYEQRHSHIKLVPSFASSGKLQKQIEQGVPADLFLSAGGKEMDSLVDQGLIAAGGRQDLLQNKLVLIIPAEGKKKVKGFQDLTQVEKVALGQPDIVPAGDYSKQVLQNMKLWEPLGSKLVFTGDVRQVLTYVESGNVDAGLVYETDAKTSDQVSVVATADPTAHKPIIYPLGVVKASQHPKEARRLYDFLQGKEAQAVFEKYGFKRVQ</sequence>
<dbReference type="AlphaFoldDB" id="A0A7D3XKL2"/>
<feature type="binding site" evidence="5">
    <location>
        <position position="186"/>
    </location>
    <ligand>
        <name>molybdate</name>
        <dbReference type="ChEBI" id="CHEBI:36264"/>
    </ligand>
</feature>
<dbReference type="PANTHER" id="PTHR30632">
    <property type="entry name" value="MOLYBDATE-BINDING PERIPLASMIC PROTEIN"/>
    <property type="match status" value="1"/>
</dbReference>
<dbReference type="Gene3D" id="3.40.190.10">
    <property type="entry name" value="Periplasmic binding protein-like II"/>
    <property type="match status" value="2"/>
</dbReference>
<keyword evidence="3 5" id="KW-0479">Metal-binding</keyword>
<comment type="similarity">
    <text evidence="1">Belongs to the bacterial solute-binding protein ModA family.</text>
</comment>
<gene>
    <name evidence="7" type="primary">modA</name>
    <name evidence="7" type="ORF">GXN76_11860</name>
</gene>
<evidence type="ECO:0000256" key="1">
    <source>
        <dbReference type="ARBA" id="ARBA00009175"/>
    </source>
</evidence>
<evidence type="ECO:0000256" key="3">
    <source>
        <dbReference type="ARBA" id="ARBA00022723"/>
    </source>
</evidence>
<keyword evidence="4 6" id="KW-0732">Signal</keyword>
<evidence type="ECO:0000256" key="5">
    <source>
        <dbReference type="PIRSR" id="PIRSR004846-1"/>
    </source>
</evidence>
<keyword evidence="2 5" id="KW-0500">Molybdenum</keyword>
<feature type="binding site" evidence="5">
    <location>
        <position position="51"/>
    </location>
    <ligand>
        <name>molybdate</name>
        <dbReference type="ChEBI" id="CHEBI:36264"/>
    </ligand>
</feature>
<proteinExistence type="inferred from homology"/>
<dbReference type="PIRSF" id="PIRSF004846">
    <property type="entry name" value="ModA"/>
    <property type="match status" value="1"/>
</dbReference>
<dbReference type="InterPro" id="IPR050682">
    <property type="entry name" value="ModA/WtpA"/>
</dbReference>
<reference evidence="7 8" key="1">
    <citation type="submission" date="2020-01" db="EMBL/GenBank/DDBJ databases">
        <authorList>
            <person name="Gulvik C.A."/>
            <person name="Batra D.G."/>
        </authorList>
    </citation>
    <scope>NUCLEOTIDE SEQUENCE [LARGE SCALE GENOMIC DNA]</scope>
    <source>
        <strain evidence="7 8">W9323</strain>
    </source>
</reference>
<organism evidence="7 8">
    <name type="scientific">Kroppenstedtia pulmonis</name>
    <dbReference type="NCBI Taxonomy" id="1380685"/>
    <lineage>
        <taxon>Bacteria</taxon>
        <taxon>Bacillati</taxon>
        <taxon>Bacillota</taxon>
        <taxon>Bacilli</taxon>
        <taxon>Bacillales</taxon>
        <taxon>Thermoactinomycetaceae</taxon>
        <taxon>Kroppenstedtia</taxon>
    </lineage>
</organism>
<evidence type="ECO:0000313" key="8">
    <source>
        <dbReference type="Proteomes" id="UP000503088"/>
    </source>
</evidence>
<evidence type="ECO:0000256" key="6">
    <source>
        <dbReference type="SAM" id="SignalP"/>
    </source>
</evidence>
<evidence type="ECO:0000313" key="7">
    <source>
        <dbReference type="EMBL" id="QKG86044.1"/>
    </source>
</evidence>
<dbReference type="GO" id="GO:0015689">
    <property type="term" value="P:molybdate ion transport"/>
    <property type="evidence" value="ECO:0007669"/>
    <property type="project" value="InterPro"/>
</dbReference>
<feature type="signal peptide" evidence="6">
    <location>
        <begin position="1"/>
        <end position="29"/>
    </location>
</feature>
<dbReference type="FunFam" id="3.40.190.10:FF:000035">
    <property type="entry name" value="Molybdate ABC transporter substrate-binding protein"/>
    <property type="match status" value="1"/>
</dbReference>
<evidence type="ECO:0000256" key="4">
    <source>
        <dbReference type="ARBA" id="ARBA00022729"/>
    </source>
</evidence>
<dbReference type="EMBL" id="CP048104">
    <property type="protein sequence ID" value="QKG86044.1"/>
    <property type="molecule type" value="Genomic_DNA"/>
</dbReference>
<dbReference type="GO" id="GO:0046872">
    <property type="term" value="F:metal ion binding"/>
    <property type="evidence" value="ECO:0007669"/>
    <property type="project" value="UniProtKB-KW"/>
</dbReference>
<feature type="binding site" evidence="5">
    <location>
        <position position="159"/>
    </location>
    <ligand>
        <name>molybdate</name>
        <dbReference type="ChEBI" id="CHEBI:36264"/>
    </ligand>
</feature>
<dbReference type="Pfam" id="PF13531">
    <property type="entry name" value="SBP_bac_11"/>
    <property type="match status" value="1"/>
</dbReference>
<evidence type="ECO:0000256" key="2">
    <source>
        <dbReference type="ARBA" id="ARBA00022505"/>
    </source>
</evidence>
<dbReference type="NCBIfam" id="TIGR01256">
    <property type="entry name" value="modA"/>
    <property type="match status" value="1"/>
</dbReference>